<dbReference type="Gene3D" id="1.20.1280.50">
    <property type="match status" value="1"/>
</dbReference>
<dbReference type="SMART" id="SM00256">
    <property type="entry name" value="FBOX"/>
    <property type="match status" value="1"/>
</dbReference>
<dbReference type="InterPro" id="IPR001810">
    <property type="entry name" value="F-box_dom"/>
</dbReference>
<protein>
    <recommendedName>
        <fullName evidence="2">F-box domain-containing protein</fullName>
    </recommendedName>
</protein>
<evidence type="ECO:0000313" key="3">
    <source>
        <dbReference type="EMBL" id="MED6200524.1"/>
    </source>
</evidence>
<evidence type="ECO:0000259" key="2">
    <source>
        <dbReference type="SMART" id="SM00256"/>
    </source>
</evidence>
<dbReference type="Pfam" id="PF07734">
    <property type="entry name" value="FBA_1"/>
    <property type="match status" value="1"/>
</dbReference>
<dbReference type="Proteomes" id="UP001341840">
    <property type="component" value="Unassembled WGS sequence"/>
</dbReference>
<sequence length="406" mass="46935">MMHRHESSADAVLGNIDLLTTIFLLLPVKDLLLIKRVCKKWRYLISDPHFCYRHTLGLCRRQKHNTYYLYSSGFLSQMSNAFVYAKKDNNSLILQKVLIIPVTNYVRERFIPLDVPDDRQLYYYFIRSCNGLLLWRSSRKEFAWLPLQGCSFYISNPTTGHCVRIDGFGFDFTASFSIPYLAFDPWKSPHYKVIFFNKVDGDGEKDELASTNMKVSVYSSETDSWSKHDVVPSFPNDIKILKNDGVYCNGAIHWYVLPHGNYSIRPSLSVYFDIDRLCFKNLPPLPLTVPYSLIEGAYLVECRGNLHLIANSCIDQELLSYDIFELKEDYSRWIRKYNVNLTTLQNERVRSLCVVSQPPNEDEEDDSMLAILVLGYNNAVSYNLKDHSSRLLSSPSSIGGLYYETL</sequence>
<organism evidence="3 4">
    <name type="scientific">Stylosanthes scabra</name>
    <dbReference type="NCBI Taxonomy" id="79078"/>
    <lineage>
        <taxon>Eukaryota</taxon>
        <taxon>Viridiplantae</taxon>
        <taxon>Streptophyta</taxon>
        <taxon>Embryophyta</taxon>
        <taxon>Tracheophyta</taxon>
        <taxon>Spermatophyta</taxon>
        <taxon>Magnoliopsida</taxon>
        <taxon>eudicotyledons</taxon>
        <taxon>Gunneridae</taxon>
        <taxon>Pentapetalae</taxon>
        <taxon>rosids</taxon>
        <taxon>fabids</taxon>
        <taxon>Fabales</taxon>
        <taxon>Fabaceae</taxon>
        <taxon>Papilionoideae</taxon>
        <taxon>50 kb inversion clade</taxon>
        <taxon>dalbergioids sensu lato</taxon>
        <taxon>Dalbergieae</taxon>
        <taxon>Pterocarpus clade</taxon>
        <taxon>Stylosanthes</taxon>
    </lineage>
</organism>
<feature type="domain" description="F-box" evidence="2">
    <location>
        <begin position="14"/>
        <end position="54"/>
    </location>
</feature>
<feature type="transmembrane region" description="Helical" evidence="1">
    <location>
        <begin position="12"/>
        <end position="32"/>
    </location>
</feature>
<keyword evidence="1" id="KW-1133">Transmembrane helix</keyword>
<reference evidence="3 4" key="1">
    <citation type="journal article" date="2023" name="Plants (Basel)">
        <title>Bridging the Gap: Combining Genomics and Transcriptomics Approaches to Understand Stylosanthes scabra, an Orphan Legume from the Brazilian Caatinga.</title>
        <authorList>
            <person name="Ferreira-Neto J.R.C."/>
            <person name="da Silva M.D."/>
            <person name="Binneck E."/>
            <person name="de Melo N.F."/>
            <person name="da Silva R.H."/>
            <person name="de Melo A.L.T.M."/>
            <person name="Pandolfi V."/>
            <person name="Bustamante F.O."/>
            <person name="Brasileiro-Vidal A.C."/>
            <person name="Benko-Iseppon A.M."/>
        </authorList>
    </citation>
    <scope>NUCLEOTIDE SEQUENCE [LARGE SCALE GENOMIC DNA]</scope>
    <source>
        <tissue evidence="3">Leaves</tissue>
    </source>
</reference>
<dbReference type="SUPFAM" id="SSF81383">
    <property type="entry name" value="F-box domain"/>
    <property type="match status" value="1"/>
</dbReference>
<name>A0ABU6XS05_9FABA</name>
<dbReference type="InterPro" id="IPR006527">
    <property type="entry name" value="F-box-assoc_dom_typ1"/>
</dbReference>
<dbReference type="NCBIfam" id="TIGR01640">
    <property type="entry name" value="F_box_assoc_1"/>
    <property type="match status" value="1"/>
</dbReference>
<accession>A0ABU6XS05</accession>
<feature type="non-terminal residue" evidence="3">
    <location>
        <position position="406"/>
    </location>
</feature>
<proteinExistence type="predicted"/>
<keyword evidence="1" id="KW-0812">Transmembrane</keyword>
<dbReference type="InterPro" id="IPR036047">
    <property type="entry name" value="F-box-like_dom_sf"/>
</dbReference>
<dbReference type="Pfam" id="PF00646">
    <property type="entry name" value="F-box"/>
    <property type="match status" value="1"/>
</dbReference>
<gene>
    <name evidence="3" type="ORF">PIB30_085985</name>
</gene>
<dbReference type="InterPro" id="IPR017451">
    <property type="entry name" value="F-box-assoc_interact_dom"/>
</dbReference>
<dbReference type="EMBL" id="JASCZI010212903">
    <property type="protein sequence ID" value="MED6200524.1"/>
    <property type="molecule type" value="Genomic_DNA"/>
</dbReference>
<evidence type="ECO:0000256" key="1">
    <source>
        <dbReference type="SAM" id="Phobius"/>
    </source>
</evidence>
<keyword evidence="4" id="KW-1185">Reference proteome</keyword>
<evidence type="ECO:0000313" key="4">
    <source>
        <dbReference type="Proteomes" id="UP001341840"/>
    </source>
</evidence>
<comment type="caution">
    <text evidence="3">The sequence shown here is derived from an EMBL/GenBank/DDBJ whole genome shotgun (WGS) entry which is preliminary data.</text>
</comment>
<dbReference type="PANTHER" id="PTHR35546">
    <property type="entry name" value="F-BOX PROTEIN INTERACTION DOMAIN PROTEIN-RELATED"/>
    <property type="match status" value="1"/>
</dbReference>
<dbReference type="PANTHER" id="PTHR35546:SF25">
    <property type="entry name" value="F-BOX DOMAIN-CONTAINING PROTEIN"/>
    <property type="match status" value="1"/>
</dbReference>
<keyword evidence="1" id="KW-0472">Membrane</keyword>
<dbReference type="InterPro" id="IPR055290">
    <property type="entry name" value="At3g26010-like"/>
</dbReference>